<dbReference type="Proteomes" id="UP001595923">
    <property type="component" value="Unassembled WGS sequence"/>
</dbReference>
<accession>A0ABV9DUF4</accession>
<dbReference type="InterPro" id="IPR003594">
    <property type="entry name" value="HATPase_dom"/>
</dbReference>
<keyword evidence="1" id="KW-0418">Kinase</keyword>
<proteinExistence type="predicted"/>
<dbReference type="Gene3D" id="3.30.565.10">
    <property type="entry name" value="Histidine kinase-like ATPase, C-terminal domain"/>
    <property type="match status" value="1"/>
</dbReference>
<keyword evidence="1" id="KW-0808">Transferase</keyword>
<dbReference type="SUPFAM" id="SSF55874">
    <property type="entry name" value="ATPase domain of HSP90 chaperone/DNA topoisomerase II/histidine kinase"/>
    <property type="match status" value="1"/>
</dbReference>
<name>A0ABV9DUF4_9ACTN</name>
<protein>
    <submittedName>
        <fullName evidence="3">ATP-binding protein</fullName>
    </submittedName>
</protein>
<keyword evidence="3" id="KW-0547">Nucleotide-binding</keyword>
<dbReference type="PANTHER" id="PTHR35526:SF3">
    <property type="entry name" value="ANTI-SIGMA-F FACTOR RSBW"/>
    <property type="match status" value="1"/>
</dbReference>
<dbReference type="CDD" id="cd16936">
    <property type="entry name" value="HATPase_RsbW-like"/>
    <property type="match status" value="1"/>
</dbReference>
<dbReference type="RefSeq" id="WP_378572274.1">
    <property type="nucleotide sequence ID" value="NZ_JBHSFQ010000004.1"/>
</dbReference>
<evidence type="ECO:0000313" key="4">
    <source>
        <dbReference type="Proteomes" id="UP001595923"/>
    </source>
</evidence>
<dbReference type="InterPro" id="IPR050267">
    <property type="entry name" value="Anti-sigma-factor_SerPK"/>
</dbReference>
<dbReference type="InterPro" id="IPR036890">
    <property type="entry name" value="HATPase_C_sf"/>
</dbReference>
<evidence type="ECO:0000259" key="2">
    <source>
        <dbReference type="Pfam" id="PF13581"/>
    </source>
</evidence>
<evidence type="ECO:0000313" key="3">
    <source>
        <dbReference type="EMBL" id="MFC4561600.1"/>
    </source>
</evidence>
<keyword evidence="4" id="KW-1185">Reference proteome</keyword>
<keyword evidence="3" id="KW-0067">ATP-binding</keyword>
<reference evidence="4" key="1">
    <citation type="journal article" date="2019" name="Int. J. Syst. Evol. Microbiol.">
        <title>The Global Catalogue of Microorganisms (GCM) 10K type strain sequencing project: providing services to taxonomists for standard genome sequencing and annotation.</title>
        <authorList>
            <consortium name="The Broad Institute Genomics Platform"/>
            <consortium name="The Broad Institute Genome Sequencing Center for Infectious Disease"/>
            <person name="Wu L."/>
            <person name="Ma J."/>
        </authorList>
    </citation>
    <scope>NUCLEOTIDE SEQUENCE [LARGE SCALE GENOMIC DNA]</scope>
    <source>
        <strain evidence="4">XZYJ18</strain>
    </source>
</reference>
<feature type="domain" description="Histidine kinase/HSP90-like ATPase" evidence="2">
    <location>
        <begin position="12"/>
        <end position="116"/>
    </location>
</feature>
<dbReference type="PANTHER" id="PTHR35526">
    <property type="entry name" value="ANTI-SIGMA-F FACTOR RSBW-RELATED"/>
    <property type="match status" value="1"/>
</dbReference>
<sequence>MVVYYARFPGWADQVKRARDWCEDLLTLHSGRRIPGDTVASAVLLLSEAATNAIRYTASGRGGRFDVTLMVEQWKITIEVEDEGCPTGGTLPFMRPLTPMAQHGRGMRLIDYLADTWGPLPRPRHGVGFTLTWSDRVGAAAAAAG</sequence>
<keyword evidence="1" id="KW-0723">Serine/threonine-protein kinase</keyword>
<dbReference type="EMBL" id="JBHSFQ010000004">
    <property type="protein sequence ID" value="MFC4561600.1"/>
    <property type="molecule type" value="Genomic_DNA"/>
</dbReference>
<organism evidence="3 4">
    <name type="scientific">Nocardiopsis mangrovi</name>
    <dbReference type="NCBI Taxonomy" id="1179818"/>
    <lineage>
        <taxon>Bacteria</taxon>
        <taxon>Bacillati</taxon>
        <taxon>Actinomycetota</taxon>
        <taxon>Actinomycetes</taxon>
        <taxon>Streptosporangiales</taxon>
        <taxon>Nocardiopsidaceae</taxon>
        <taxon>Nocardiopsis</taxon>
    </lineage>
</organism>
<dbReference type="Pfam" id="PF13581">
    <property type="entry name" value="HATPase_c_2"/>
    <property type="match status" value="1"/>
</dbReference>
<comment type="caution">
    <text evidence="3">The sequence shown here is derived from an EMBL/GenBank/DDBJ whole genome shotgun (WGS) entry which is preliminary data.</text>
</comment>
<evidence type="ECO:0000256" key="1">
    <source>
        <dbReference type="ARBA" id="ARBA00022527"/>
    </source>
</evidence>
<gene>
    <name evidence="3" type="ORF">ACFO4E_07010</name>
</gene>
<dbReference type="GO" id="GO:0005524">
    <property type="term" value="F:ATP binding"/>
    <property type="evidence" value="ECO:0007669"/>
    <property type="project" value="UniProtKB-KW"/>
</dbReference>